<dbReference type="Pfam" id="PF00125">
    <property type="entry name" value="Histone"/>
    <property type="match status" value="1"/>
</dbReference>
<dbReference type="PANTHER" id="PTHR45810:SF1">
    <property type="entry name" value="HISTONE H3-LIKE CENTROMERIC PROTEIN A"/>
    <property type="match status" value="1"/>
</dbReference>
<evidence type="ECO:0000256" key="2">
    <source>
        <dbReference type="SAM" id="MobiDB-lite"/>
    </source>
</evidence>
<dbReference type="GO" id="GO:0003677">
    <property type="term" value="F:DNA binding"/>
    <property type="evidence" value="ECO:0007669"/>
    <property type="project" value="InterPro"/>
</dbReference>
<comment type="similarity">
    <text evidence="1">Belongs to the histone H3 family.</text>
</comment>
<dbReference type="InterPro" id="IPR000164">
    <property type="entry name" value="Histone_H3/CENP-A"/>
</dbReference>
<dbReference type="InterPro" id="IPR007125">
    <property type="entry name" value="H2A/H2B/H3"/>
</dbReference>
<dbReference type="AlphaFoldDB" id="A0A8T2U839"/>
<dbReference type="SMART" id="SM00428">
    <property type="entry name" value="H3"/>
    <property type="match status" value="1"/>
</dbReference>
<dbReference type="Gene3D" id="1.10.20.10">
    <property type="entry name" value="Histone, subunit A"/>
    <property type="match status" value="1"/>
</dbReference>
<dbReference type="EMBL" id="CM035414">
    <property type="protein sequence ID" value="KAH7429544.1"/>
    <property type="molecule type" value="Genomic_DNA"/>
</dbReference>
<reference evidence="4" key="1">
    <citation type="submission" date="2021-08" db="EMBL/GenBank/DDBJ databases">
        <title>WGS assembly of Ceratopteris richardii.</title>
        <authorList>
            <person name="Marchant D.B."/>
            <person name="Chen G."/>
            <person name="Jenkins J."/>
            <person name="Shu S."/>
            <person name="Leebens-Mack J."/>
            <person name="Grimwood J."/>
            <person name="Schmutz J."/>
            <person name="Soltis P."/>
            <person name="Soltis D."/>
            <person name="Chen Z.-H."/>
        </authorList>
    </citation>
    <scope>NUCLEOTIDE SEQUENCE</scope>
    <source>
        <strain evidence="4">Whitten #5841</strain>
        <tissue evidence="4">Leaf</tissue>
    </source>
</reference>
<dbReference type="InterPro" id="IPR009072">
    <property type="entry name" value="Histone-fold"/>
</dbReference>
<sequence length="137" mass="15985">MARVKRMGTAPEATNNQDKVDQQKVYTKKRVKYHVISLREIRRAQKSLGLLIPRLPFIRVVKEIFANLCSMMKTNSFVNVKWQTLTLLYLQEVANDFAIDVMHDDYLCVAHCHRVTFMGKDYVVVSRLRYKGGRLHA</sequence>
<accession>A0A8T2U839</accession>
<gene>
    <name evidence="4" type="ORF">KP509_09G055400</name>
</gene>
<evidence type="ECO:0000256" key="1">
    <source>
        <dbReference type="ARBA" id="ARBA00010343"/>
    </source>
</evidence>
<organism evidence="4 5">
    <name type="scientific">Ceratopteris richardii</name>
    <name type="common">Triangle waterfern</name>
    <dbReference type="NCBI Taxonomy" id="49495"/>
    <lineage>
        <taxon>Eukaryota</taxon>
        <taxon>Viridiplantae</taxon>
        <taxon>Streptophyta</taxon>
        <taxon>Embryophyta</taxon>
        <taxon>Tracheophyta</taxon>
        <taxon>Polypodiopsida</taxon>
        <taxon>Polypodiidae</taxon>
        <taxon>Polypodiales</taxon>
        <taxon>Pteridineae</taxon>
        <taxon>Pteridaceae</taxon>
        <taxon>Parkerioideae</taxon>
        <taxon>Ceratopteris</taxon>
    </lineage>
</organism>
<dbReference type="Proteomes" id="UP000825935">
    <property type="component" value="Chromosome 9"/>
</dbReference>
<dbReference type="GO" id="GO:0000786">
    <property type="term" value="C:nucleosome"/>
    <property type="evidence" value="ECO:0007669"/>
    <property type="project" value="InterPro"/>
</dbReference>
<feature type="domain" description="Core Histone H2A/H2B/H3" evidence="3">
    <location>
        <begin position="37"/>
        <end position="126"/>
    </location>
</feature>
<dbReference type="SUPFAM" id="SSF47113">
    <property type="entry name" value="Histone-fold"/>
    <property type="match status" value="1"/>
</dbReference>
<feature type="region of interest" description="Disordered" evidence="2">
    <location>
        <begin position="1"/>
        <end position="21"/>
    </location>
</feature>
<evidence type="ECO:0000313" key="5">
    <source>
        <dbReference type="Proteomes" id="UP000825935"/>
    </source>
</evidence>
<evidence type="ECO:0000313" key="4">
    <source>
        <dbReference type="EMBL" id="KAH7429544.1"/>
    </source>
</evidence>
<dbReference type="OrthoDB" id="842664at2759"/>
<name>A0A8T2U839_CERRI</name>
<evidence type="ECO:0000259" key="3">
    <source>
        <dbReference type="Pfam" id="PF00125"/>
    </source>
</evidence>
<comment type="caution">
    <text evidence="4">The sequence shown here is derived from an EMBL/GenBank/DDBJ whole genome shotgun (WGS) entry which is preliminary data.</text>
</comment>
<proteinExistence type="inferred from homology"/>
<protein>
    <recommendedName>
        <fullName evidence="3">Core Histone H2A/H2B/H3 domain-containing protein</fullName>
    </recommendedName>
</protein>
<keyword evidence="5" id="KW-1185">Reference proteome</keyword>
<dbReference type="PANTHER" id="PTHR45810">
    <property type="entry name" value="HISTONE H3.2"/>
    <property type="match status" value="1"/>
</dbReference>
<dbReference type="GO" id="GO:0046982">
    <property type="term" value="F:protein heterodimerization activity"/>
    <property type="evidence" value="ECO:0007669"/>
    <property type="project" value="InterPro"/>
</dbReference>
<dbReference type="GO" id="GO:0030527">
    <property type="term" value="F:structural constituent of chromatin"/>
    <property type="evidence" value="ECO:0007669"/>
    <property type="project" value="InterPro"/>
</dbReference>